<dbReference type="InterPro" id="IPR043145">
    <property type="entry name" value="Znf_ZZ_sf"/>
</dbReference>
<proteinExistence type="predicted"/>
<dbReference type="AlphaFoldDB" id="A0A022Q769"/>
<name>A0A022Q769_ERYGU</name>
<evidence type="ECO:0000256" key="2">
    <source>
        <dbReference type="ARBA" id="ARBA00022771"/>
    </source>
</evidence>
<accession>A0A022Q769</accession>
<dbReference type="EMBL" id="KI632150">
    <property type="protein sequence ID" value="EYU23821.1"/>
    <property type="molecule type" value="Genomic_DNA"/>
</dbReference>
<dbReference type="GO" id="GO:0008270">
    <property type="term" value="F:zinc ion binding"/>
    <property type="evidence" value="ECO:0007669"/>
    <property type="project" value="UniProtKB-KW"/>
</dbReference>
<feature type="domain" description="EF-hand" evidence="4">
    <location>
        <begin position="47"/>
        <end position="82"/>
    </location>
</feature>
<dbReference type="InterPro" id="IPR002048">
    <property type="entry name" value="EF_hand_dom"/>
</dbReference>
<dbReference type="STRING" id="4155.A0A022Q769"/>
<dbReference type="Proteomes" id="UP000030748">
    <property type="component" value="Unassembled WGS sequence"/>
</dbReference>
<keyword evidence="6" id="KW-1185">Reference proteome</keyword>
<evidence type="ECO:0000313" key="5">
    <source>
        <dbReference type="EMBL" id="EYU23821.1"/>
    </source>
</evidence>
<sequence>MAITCRVCVPYIVVTGTAPRSGTGKHDDDVDEVREIAYAYYARAADEEMDRAKFYLRSMDVNCKGKVGFDEYKTIEEVLVLHFVHNIYVMRWCSACAGSLPGLHFSCLTCEKNEPNTFDLCCICYGEGKFDHHHPTSDFLDNHSMRNLLAPKMNTPQLRSPNDEVTNFFLLLFK</sequence>
<dbReference type="SUPFAM" id="SSF57850">
    <property type="entry name" value="RING/U-box"/>
    <property type="match status" value="1"/>
</dbReference>
<organism evidence="5 6">
    <name type="scientific">Erythranthe guttata</name>
    <name type="common">Yellow monkey flower</name>
    <name type="synonym">Mimulus guttatus</name>
    <dbReference type="NCBI Taxonomy" id="4155"/>
    <lineage>
        <taxon>Eukaryota</taxon>
        <taxon>Viridiplantae</taxon>
        <taxon>Streptophyta</taxon>
        <taxon>Embryophyta</taxon>
        <taxon>Tracheophyta</taxon>
        <taxon>Spermatophyta</taxon>
        <taxon>Magnoliopsida</taxon>
        <taxon>eudicotyledons</taxon>
        <taxon>Gunneridae</taxon>
        <taxon>Pentapetalae</taxon>
        <taxon>asterids</taxon>
        <taxon>lamiids</taxon>
        <taxon>Lamiales</taxon>
        <taxon>Phrymaceae</taxon>
        <taxon>Erythranthe</taxon>
    </lineage>
</organism>
<keyword evidence="1" id="KW-0479">Metal-binding</keyword>
<dbReference type="GO" id="GO:0005509">
    <property type="term" value="F:calcium ion binding"/>
    <property type="evidence" value="ECO:0007669"/>
    <property type="project" value="InterPro"/>
</dbReference>
<reference evidence="5 6" key="1">
    <citation type="journal article" date="2013" name="Proc. Natl. Acad. Sci. U.S.A.">
        <title>Fine-scale variation in meiotic recombination in Mimulus inferred from population shotgun sequencing.</title>
        <authorList>
            <person name="Hellsten U."/>
            <person name="Wright K.M."/>
            <person name="Jenkins J."/>
            <person name="Shu S."/>
            <person name="Yuan Y."/>
            <person name="Wessler S.R."/>
            <person name="Schmutz J."/>
            <person name="Willis J.H."/>
            <person name="Rokhsar D.S."/>
        </authorList>
    </citation>
    <scope>NUCLEOTIDE SEQUENCE [LARGE SCALE GENOMIC DNA]</scope>
    <source>
        <strain evidence="6">cv. DUN x IM62</strain>
    </source>
</reference>
<keyword evidence="2" id="KW-0863">Zinc-finger</keyword>
<evidence type="ECO:0000313" key="6">
    <source>
        <dbReference type="Proteomes" id="UP000030748"/>
    </source>
</evidence>
<keyword evidence="3" id="KW-0862">Zinc</keyword>
<dbReference type="Gene3D" id="3.30.60.90">
    <property type="match status" value="1"/>
</dbReference>
<protein>
    <recommendedName>
        <fullName evidence="4">EF-hand domain-containing protein</fullName>
    </recommendedName>
</protein>
<dbReference type="PROSITE" id="PS50222">
    <property type="entry name" value="EF_HAND_2"/>
    <property type="match status" value="1"/>
</dbReference>
<gene>
    <name evidence="5" type="ORF">MIMGU_mgv1a022630mg</name>
</gene>
<dbReference type="PhylomeDB" id="A0A022Q769"/>
<evidence type="ECO:0000256" key="3">
    <source>
        <dbReference type="ARBA" id="ARBA00022833"/>
    </source>
</evidence>
<evidence type="ECO:0000256" key="1">
    <source>
        <dbReference type="ARBA" id="ARBA00022723"/>
    </source>
</evidence>
<evidence type="ECO:0000259" key="4">
    <source>
        <dbReference type="PROSITE" id="PS50222"/>
    </source>
</evidence>